<dbReference type="PATRIC" id="fig|1183438.3.peg.1596"/>
<evidence type="ECO:0000256" key="5">
    <source>
        <dbReference type="ARBA" id="ARBA00022825"/>
    </source>
</evidence>
<comment type="catalytic activity">
    <reaction evidence="6">
        <text>Hydrolysis of proteins to small peptides in the presence of ATP and magnesium. alpha-casein is the usual test substrate. In the absence of ATP, only oligopeptides shorter than five residues are hydrolyzed (such as succinyl-Leu-Tyr-|-NHMec, and Leu-Tyr-Leu-|-Tyr-Trp, in which cleavage of the -Tyr-|-Leu- and -Tyr-|-Trp bonds also occurs).</text>
        <dbReference type="EC" id="3.4.21.92"/>
    </reaction>
</comment>
<evidence type="ECO:0000313" key="8">
    <source>
        <dbReference type="EMBL" id="AGY57868.1"/>
    </source>
</evidence>
<keyword evidence="4 6" id="KW-0378">Hydrolase</keyword>
<evidence type="ECO:0000256" key="7">
    <source>
        <dbReference type="RuleBase" id="RU003567"/>
    </source>
</evidence>
<dbReference type="eggNOG" id="COG0740">
    <property type="taxonomic scope" value="Bacteria"/>
</dbReference>
<dbReference type="STRING" id="1183438.GKIL_1622"/>
<keyword evidence="9" id="KW-1185">Reference proteome</keyword>
<dbReference type="GO" id="GO:0006515">
    <property type="term" value="P:protein quality control for misfolded or incompletely synthesized proteins"/>
    <property type="evidence" value="ECO:0007669"/>
    <property type="project" value="TreeGrafter"/>
</dbReference>
<dbReference type="KEGG" id="glj:GKIL_1622"/>
<evidence type="ECO:0000313" key="9">
    <source>
        <dbReference type="Proteomes" id="UP000017396"/>
    </source>
</evidence>
<dbReference type="AlphaFoldDB" id="U5QG82"/>
<protein>
    <recommendedName>
        <fullName evidence="6 7">ATP-dependent Clp protease proteolytic subunit</fullName>
        <ecNumber evidence="6">3.4.21.92</ecNumber>
    </recommendedName>
    <alternativeName>
        <fullName evidence="6">Endopeptidase Clp</fullName>
    </alternativeName>
</protein>
<dbReference type="OrthoDB" id="510061at2"/>
<dbReference type="Gene3D" id="3.90.226.10">
    <property type="entry name" value="2-enoyl-CoA Hydratase, Chain A, domain 1"/>
    <property type="match status" value="1"/>
</dbReference>
<accession>U5QG82</accession>
<dbReference type="GO" id="GO:0005737">
    <property type="term" value="C:cytoplasm"/>
    <property type="evidence" value="ECO:0007669"/>
    <property type="project" value="UniProtKB-SubCell"/>
</dbReference>
<dbReference type="GO" id="GO:0004252">
    <property type="term" value="F:serine-type endopeptidase activity"/>
    <property type="evidence" value="ECO:0007669"/>
    <property type="project" value="UniProtKB-UniRule"/>
</dbReference>
<keyword evidence="3 6" id="KW-0645">Protease</keyword>
<dbReference type="EMBL" id="CP003587">
    <property type="protein sequence ID" value="AGY57868.1"/>
    <property type="molecule type" value="Genomic_DNA"/>
</dbReference>
<dbReference type="PRINTS" id="PR00127">
    <property type="entry name" value="CLPPROTEASEP"/>
</dbReference>
<proteinExistence type="inferred from homology"/>
<comment type="subcellular location">
    <subcellularLocation>
        <location evidence="6">Cytoplasm</location>
    </subcellularLocation>
</comment>
<dbReference type="PANTHER" id="PTHR10381">
    <property type="entry name" value="ATP-DEPENDENT CLP PROTEASE PROTEOLYTIC SUBUNIT"/>
    <property type="match status" value="1"/>
</dbReference>
<evidence type="ECO:0000256" key="4">
    <source>
        <dbReference type="ARBA" id="ARBA00022801"/>
    </source>
</evidence>
<dbReference type="EC" id="3.4.21.92" evidence="6"/>
<evidence type="ECO:0000256" key="6">
    <source>
        <dbReference type="HAMAP-Rule" id="MF_00444"/>
    </source>
</evidence>
<dbReference type="NCBIfam" id="NF009204">
    <property type="entry name" value="PRK12552.1"/>
    <property type="match status" value="1"/>
</dbReference>
<dbReference type="MEROPS" id="S14.001"/>
<reference evidence="8 9" key="1">
    <citation type="journal article" date="2013" name="PLoS ONE">
        <title>Cultivation and Complete Genome Sequencing of Gloeobacter kilaueensis sp. nov., from a Lava Cave in Kilauea Caldera, Hawai'i.</title>
        <authorList>
            <person name="Saw J.H."/>
            <person name="Schatz M."/>
            <person name="Brown M.V."/>
            <person name="Kunkel D.D."/>
            <person name="Foster J.S."/>
            <person name="Shick H."/>
            <person name="Christensen S."/>
            <person name="Hou S."/>
            <person name="Wan X."/>
            <person name="Donachie S.P."/>
        </authorList>
    </citation>
    <scope>NUCLEOTIDE SEQUENCE [LARGE SCALE GENOMIC DNA]</scope>
    <source>
        <strain evidence="9">JS</strain>
    </source>
</reference>
<evidence type="ECO:0000256" key="1">
    <source>
        <dbReference type="ARBA" id="ARBA00007039"/>
    </source>
</evidence>
<dbReference type="GO" id="GO:0004176">
    <property type="term" value="F:ATP-dependent peptidase activity"/>
    <property type="evidence" value="ECO:0007669"/>
    <property type="project" value="InterPro"/>
</dbReference>
<dbReference type="GO" id="GO:0009368">
    <property type="term" value="C:endopeptidase Clp complex"/>
    <property type="evidence" value="ECO:0007669"/>
    <property type="project" value="TreeGrafter"/>
</dbReference>
<dbReference type="CDD" id="cd07017">
    <property type="entry name" value="S14_ClpP_2"/>
    <property type="match status" value="1"/>
</dbReference>
<dbReference type="InterPro" id="IPR001907">
    <property type="entry name" value="ClpP"/>
</dbReference>
<dbReference type="GO" id="GO:0051117">
    <property type="term" value="F:ATPase binding"/>
    <property type="evidence" value="ECO:0007669"/>
    <property type="project" value="TreeGrafter"/>
</dbReference>
<keyword evidence="5 6" id="KW-0720">Serine protease</keyword>
<comment type="subunit">
    <text evidence="6">Fourteen ClpP subunits assemble into 2 heptameric rings which stack back to back to give a disk-like structure with a central cavity, resembling the structure of eukaryotic proteasomes.</text>
</comment>
<dbReference type="InterPro" id="IPR023562">
    <property type="entry name" value="ClpP/TepA"/>
</dbReference>
<dbReference type="HOGENOM" id="CLU_058707_5_2_3"/>
<sequence length="218" mass="23609">MSELADYGPGSIRAAYSGDYGFRTPPPDLPSLLLNERIVYLGTPINDVVAELLIAQLLYLESEDNAKPIEIYINSPGVAGFETSAFAVYDTMRHVRMPIKTICLGLAGGFSALLLAAGTKGQRMSLPNSRIILYQPYGGARGQATDINIRAQELLTTKRTLNQLLSTHTGKAVEQIDKDTERLYYMSPDEAVSYGLIDKVLEPSATKIASLKAVGAPV</sequence>
<keyword evidence="2 6" id="KW-0963">Cytoplasm</keyword>
<dbReference type="InterPro" id="IPR029045">
    <property type="entry name" value="ClpP/crotonase-like_dom_sf"/>
</dbReference>
<comment type="similarity">
    <text evidence="1 6 7">Belongs to the peptidase S14 family.</text>
</comment>
<dbReference type="PANTHER" id="PTHR10381:SF72">
    <property type="entry name" value="ATP-DEPENDENT CLP PROTEASE PROTEOLYTIC SUBUNIT-LIKE-RELATED"/>
    <property type="match status" value="1"/>
</dbReference>
<dbReference type="Proteomes" id="UP000017396">
    <property type="component" value="Chromosome"/>
</dbReference>
<comment type="caution">
    <text evidence="6">Lacks conserved residue(s) required for the propagation of feature annotation.</text>
</comment>
<dbReference type="Pfam" id="PF00574">
    <property type="entry name" value="CLP_protease"/>
    <property type="match status" value="1"/>
</dbReference>
<evidence type="ECO:0000256" key="3">
    <source>
        <dbReference type="ARBA" id="ARBA00022670"/>
    </source>
</evidence>
<evidence type="ECO:0000256" key="2">
    <source>
        <dbReference type="ARBA" id="ARBA00022490"/>
    </source>
</evidence>
<dbReference type="RefSeq" id="WP_023172983.1">
    <property type="nucleotide sequence ID" value="NC_022600.1"/>
</dbReference>
<organism evidence="8 9">
    <name type="scientific">Gloeobacter kilaueensis (strain ATCC BAA-2537 / CCAP 1431/1 / ULC 316 / JS1)</name>
    <dbReference type="NCBI Taxonomy" id="1183438"/>
    <lineage>
        <taxon>Bacteria</taxon>
        <taxon>Bacillati</taxon>
        <taxon>Cyanobacteriota</taxon>
        <taxon>Cyanophyceae</taxon>
        <taxon>Gloeobacterales</taxon>
        <taxon>Gloeobacteraceae</taxon>
        <taxon>Gloeobacter</taxon>
    </lineage>
</organism>
<name>U5QG82_GLOK1</name>
<comment type="function">
    <text evidence="6">Cleaves peptides in various proteins in a process that requires ATP hydrolysis. Has a chymotrypsin-like activity. Plays a major role in the degradation of misfolded proteins.</text>
</comment>
<dbReference type="FunFam" id="3.90.226.10:FF:000055">
    <property type="entry name" value="ATP-dependent Clp protease proteolytic subunit"/>
    <property type="match status" value="1"/>
</dbReference>
<dbReference type="HAMAP" id="MF_00444">
    <property type="entry name" value="ClpP"/>
    <property type="match status" value="1"/>
</dbReference>
<gene>
    <name evidence="6 8" type="primary">clpP</name>
    <name evidence="8" type="ORF">GKIL_1622</name>
</gene>
<dbReference type="SUPFAM" id="SSF52096">
    <property type="entry name" value="ClpP/crotonase"/>
    <property type="match status" value="1"/>
</dbReference>